<keyword evidence="2" id="KW-1185">Reference proteome</keyword>
<dbReference type="RefSeq" id="WP_142602966.1">
    <property type="nucleotide sequence ID" value="NZ_FXSZ01000004.1"/>
</dbReference>
<accession>A0A521CJ57</accession>
<dbReference type="EMBL" id="FXSZ01000004">
    <property type="protein sequence ID" value="SMO58730.1"/>
    <property type="molecule type" value="Genomic_DNA"/>
</dbReference>
<dbReference type="AlphaFoldDB" id="A0A521CJ57"/>
<name>A0A521CJ57_9SPHI</name>
<organism evidence="1 2">
    <name type="scientific">Solitalea koreensis</name>
    <dbReference type="NCBI Taxonomy" id="543615"/>
    <lineage>
        <taxon>Bacteria</taxon>
        <taxon>Pseudomonadati</taxon>
        <taxon>Bacteroidota</taxon>
        <taxon>Sphingobacteriia</taxon>
        <taxon>Sphingobacteriales</taxon>
        <taxon>Sphingobacteriaceae</taxon>
        <taxon>Solitalea</taxon>
    </lineage>
</organism>
<reference evidence="1 2" key="1">
    <citation type="submission" date="2017-05" db="EMBL/GenBank/DDBJ databases">
        <authorList>
            <person name="Varghese N."/>
            <person name="Submissions S."/>
        </authorList>
    </citation>
    <scope>NUCLEOTIDE SEQUENCE [LARGE SCALE GENOMIC DNA]</scope>
    <source>
        <strain evidence="1 2">DSM 21342</strain>
    </source>
</reference>
<protein>
    <submittedName>
        <fullName evidence="1">Uncharacterized protein</fullName>
    </submittedName>
</protein>
<dbReference type="OrthoDB" id="5952844at2"/>
<evidence type="ECO:0000313" key="1">
    <source>
        <dbReference type="EMBL" id="SMO58730.1"/>
    </source>
</evidence>
<proteinExistence type="predicted"/>
<gene>
    <name evidence="1" type="ORF">SAMN06265350_10466</name>
</gene>
<evidence type="ECO:0000313" key="2">
    <source>
        <dbReference type="Proteomes" id="UP000315971"/>
    </source>
</evidence>
<dbReference type="Proteomes" id="UP000315971">
    <property type="component" value="Unassembled WGS sequence"/>
</dbReference>
<sequence>MPLNDLMNQHFTAVEMSVIDGALNTIQNTLQAKCRNLSPEERVQLGSINEQNKLLVNKVRDYNIAQPAMRSPDVNWVEFEADWQDRSFLDTRLDRINMLAEMMMDTKILHDSDNYQHALLDYKYTKYKADTDAGGFKTKCEDIKQLFPNTGTTLKKESTQERAV</sequence>